<dbReference type="InterPro" id="IPR036420">
    <property type="entry name" value="BRCT_dom_sf"/>
</dbReference>
<dbReference type="NCBIfam" id="TIGR00574">
    <property type="entry name" value="dnl1"/>
    <property type="match status" value="1"/>
</dbReference>
<keyword evidence="9 16" id="KW-0067">ATP-binding</keyword>
<dbReference type="InterPro" id="IPR012308">
    <property type="entry name" value="DNA_ligase_ATP-dep_N"/>
</dbReference>
<dbReference type="Pfam" id="PF04675">
    <property type="entry name" value="DNA_ligase_A_N"/>
    <property type="match status" value="1"/>
</dbReference>
<dbReference type="GO" id="GO:0046872">
    <property type="term" value="F:metal ion binding"/>
    <property type="evidence" value="ECO:0007669"/>
    <property type="project" value="UniProtKB-KW"/>
</dbReference>
<keyword evidence="22" id="KW-1185">Reference proteome</keyword>
<comment type="caution">
    <text evidence="21">The sequence shown here is derived from an EMBL/GenBank/DDBJ whole genome shotgun (WGS) entry which is preliminary data.</text>
</comment>
<keyword evidence="10" id="KW-0460">Magnesium</keyword>
<keyword evidence="5" id="KW-0479">Metal-binding</keyword>
<evidence type="ECO:0000256" key="2">
    <source>
        <dbReference type="ARBA" id="ARBA00004123"/>
    </source>
</evidence>
<dbReference type="FunFam" id="1.10.3260.10:FF:000008">
    <property type="entry name" value="DNA ligase 4"/>
    <property type="match status" value="1"/>
</dbReference>
<accession>A0AAV9UY48</accession>
<reference evidence="21 22" key="1">
    <citation type="submission" date="2019-10" db="EMBL/GenBank/DDBJ databases">
        <authorList>
            <person name="Palmer J.M."/>
        </authorList>
    </citation>
    <scope>NUCLEOTIDE SEQUENCE [LARGE SCALE GENOMIC DNA]</scope>
    <source>
        <strain evidence="21 22">TWF696</strain>
    </source>
</reference>
<evidence type="ECO:0000259" key="20">
    <source>
        <dbReference type="PROSITE" id="PS50172"/>
    </source>
</evidence>
<dbReference type="InterPro" id="IPR044125">
    <property type="entry name" value="Adenylation_DNA_ligase_IV"/>
</dbReference>
<evidence type="ECO:0000256" key="3">
    <source>
        <dbReference type="ARBA" id="ARBA00007572"/>
    </source>
</evidence>
<dbReference type="CDD" id="cd07903">
    <property type="entry name" value="Adenylation_DNA_ligase_IV"/>
    <property type="match status" value="1"/>
</dbReference>
<evidence type="ECO:0000256" key="11">
    <source>
        <dbReference type="ARBA" id="ARBA00023172"/>
    </source>
</evidence>
<dbReference type="InterPro" id="IPR029710">
    <property type="entry name" value="LIG4"/>
</dbReference>
<evidence type="ECO:0000256" key="13">
    <source>
        <dbReference type="ARBA" id="ARBA00023242"/>
    </source>
</evidence>
<keyword evidence="12 16" id="KW-0234">DNA repair</keyword>
<evidence type="ECO:0000313" key="22">
    <source>
        <dbReference type="Proteomes" id="UP001375240"/>
    </source>
</evidence>
<name>A0AAV9UY48_9PEZI</name>
<dbReference type="GO" id="GO:0032807">
    <property type="term" value="C:DNA ligase IV complex"/>
    <property type="evidence" value="ECO:0007669"/>
    <property type="project" value="TreeGrafter"/>
</dbReference>
<dbReference type="SMART" id="SM00292">
    <property type="entry name" value="BRCT"/>
    <property type="match status" value="1"/>
</dbReference>
<dbReference type="GO" id="GO:0071897">
    <property type="term" value="P:DNA biosynthetic process"/>
    <property type="evidence" value="ECO:0007669"/>
    <property type="project" value="InterPro"/>
</dbReference>
<dbReference type="SUPFAM" id="SSF50249">
    <property type="entry name" value="Nucleic acid-binding proteins"/>
    <property type="match status" value="1"/>
</dbReference>
<comment type="function">
    <text evidence="15">DNA ligase involved in DNA non-homologous end joining (NHEJ); required for double-strand break (DSB) repair.</text>
</comment>
<evidence type="ECO:0000256" key="9">
    <source>
        <dbReference type="ARBA" id="ARBA00022840"/>
    </source>
</evidence>
<dbReference type="PANTHER" id="PTHR45997:SF1">
    <property type="entry name" value="DNA LIGASE 4"/>
    <property type="match status" value="1"/>
</dbReference>
<dbReference type="GO" id="GO:0003910">
    <property type="term" value="F:DNA ligase (ATP) activity"/>
    <property type="evidence" value="ECO:0007669"/>
    <property type="project" value="UniProtKB-EC"/>
</dbReference>
<dbReference type="Proteomes" id="UP001375240">
    <property type="component" value="Unassembled WGS sequence"/>
</dbReference>
<dbReference type="Pfam" id="PF01068">
    <property type="entry name" value="DNA_ligase_A_M"/>
    <property type="match status" value="1"/>
</dbReference>
<comment type="similarity">
    <text evidence="3 17">Belongs to the ATP-dependent DNA ligase family.</text>
</comment>
<evidence type="ECO:0000256" key="16">
    <source>
        <dbReference type="RuleBase" id="RU000617"/>
    </source>
</evidence>
<keyword evidence="6" id="KW-0677">Repeat</keyword>
<evidence type="ECO:0000256" key="17">
    <source>
        <dbReference type="RuleBase" id="RU004196"/>
    </source>
</evidence>
<dbReference type="PROSITE" id="PS50160">
    <property type="entry name" value="DNA_LIGASE_A3"/>
    <property type="match status" value="1"/>
</dbReference>
<dbReference type="Gene3D" id="3.30.470.30">
    <property type="entry name" value="DNA ligase/mRNA capping enzyme"/>
    <property type="match status" value="1"/>
</dbReference>
<dbReference type="GO" id="GO:0006297">
    <property type="term" value="P:nucleotide-excision repair, DNA gap filling"/>
    <property type="evidence" value="ECO:0007669"/>
    <property type="project" value="TreeGrafter"/>
</dbReference>
<sequence>MPRSRDVRMEDDDDDEFTDTRRVTQEKEDVDLKYPNRPRNTKPSLSFSVLPRELFNPLLANLKKPAPGLRKQTHQKKPQEKRRDIINRFITRWRKDVGNDIWPAFRLIMPDRDRERSVYGLKEKALGSVLIKVLRISKDSDDAYNLIHWKQPRIGGDSRAAGAGDFPARCYDAISKRALRTEPGDLTIDEVNDLLDQLAEDSKNHLTVMQEFYTRMNAEELQWLIKIILKQMKVGATEKTFFDCWHEDADGLFNVSSSLKLVCWELWDPEFRLNVSDKGVKLMQTFQPQLAQFQLKSFEEVIKKMQPTEEDKVFWIEEKLDGERMQLHLNDDGEFKFWSRKAKDYTDHYGTSVDDENGTLTRYLKNAFKPGVRNIILDGEMVTWDPIEDAMVAFGSLKSAVIAQRTDDPSAHRPFFRVFDILYLNDTSLIKYTLRDRRKALLGAVEPVPRRLEIHTHTEGTTVEDIKSKLRDVVAEASEGLVIKNPRSVYSLGDRNDDWLKVKPEYMKEMGENFDLIIVGGYYGQGHRGGRLSSFMCALKAQDGRFYSFCKVGGGFKAEDYNHIRHHTEGKWHEWNTRNPPTEYIELAAGNAEKPDEWIKPEDSLIIAVKGASLGPSDQFKTGVTLRFPRFMKLRTDRSWESALTLAEFFRMKRNMEQAHEENEMQIERRRATKRVRKTLKIAGADEIVEPVSVNNDHLFDDMNFWIITESSKPRKSKAEIEGMVKASGGKIFQSDAAAEDVKCIADKSVVKVLTLKKKQVDVIRPQWIYDCLDASYILPLEAERHMLYIPPESEDKFEGTVDRYGDSYCRDVTAEDLGKLLRECEKIKLEDEDPVSQTDISNLKEELSEVDPPIGWMFQHIVAYLDTPENAKKNYIASSAEYAEDRSSRSPSQGDPKCGINLLLCRNLLEFGNGRVVDNFEDDEVTHIIVDYEDRSRVRVIRNLLRERDTIPRVTLTDWVEESWRDETLLGAENFPVEVS</sequence>
<dbReference type="EMBL" id="JAVHNQ010000004">
    <property type="protein sequence ID" value="KAK6350014.1"/>
    <property type="molecule type" value="Genomic_DNA"/>
</dbReference>
<dbReference type="InterPro" id="IPR001357">
    <property type="entry name" value="BRCT_dom"/>
</dbReference>
<evidence type="ECO:0000256" key="7">
    <source>
        <dbReference type="ARBA" id="ARBA00022741"/>
    </source>
</evidence>
<dbReference type="Gene3D" id="1.10.3260.10">
    <property type="entry name" value="DNA ligase, ATP-dependent, N-terminal domain"/>
    <property type="match status" value="1"/>
</dbReference>
<dbReference type="InterPro" id="IPR016059">
    <property type="entry name" value="DNA_ligase_ATP-dep_CS"/>
</dbReference>
<dbReference type="GO" id="GO:0006303">
    <property type="term" value="P:double-strand break repair via nonhomologous end joining"/>
    <property type="evidence" value="ECO:0007669"/>
    <property type="project" value="TreeGrafter"/>
</dbReference>
<dbReference type="EC" id="6.5.1.1" evidence="16"/>
<dbReference type="InterPro" id="IPR000977">
    <property type="entry name" value="DNA_ligase_ATP-dep"/>
</dbReference>
<dbReference type="SUPFAM" id="SSF56091">
    <property type="entry name" value="DNA ligase/mRNA capping enzyme, catalytic domain"/>
    <property type="match status" value="1"/>
</dbReference>
<evidence type="ECO:0000256" key="6">
    <source>
        <dbReference type="ARBA" id="ARBA00022737"/>
    </source>
</evidence>
<dbReference type="GO" id="GO:0006310">
    <property type="term" value="P:DNA recombination"/>
    <property type="evidence" value="ECO:0007669"/>
    <property type="project" value="UniProtKB-KW"/>
</dbReference>
<evidence type="ECO:0000256" key="12">
    <source>
        <dbReference type="ARBA" id="ARBA00023204"/>
    </source>
</evidence>
<proteinExistence type="inferred from homology"/>
<keyword evidence="7 16" id="KW-0547">Nucleotide-binding</keyword>
<dbReference type="InterPro" id="IPR012340">
    <property type="entry name" value="NA-bd_OB-fold"/>
</dbReference>
<comment type="cofactor">
    <cofactor evidence="1">
        <name>Mg(2+)</name>
        <dbReference type="ChEBI" id="CHEBI:18420"/>
    </cofactor>
</comment>
<feature type="region of interest" description="Disordered" evidence="18">
    <location>
        <begin position="1"/>
        <end position="45"/>
    </location>
</feature>
<organism evidence="21 22">
    <name type="scientific">Orbilia brochopaga</name>
    <dbReference type="NCBI Taxonomy" id="3140254"/>
    <lineage>
        <taxon>Eukaryota</taxon>
        <taxon>Fungi</taxon>
        <taxon>Dikarya</taxon>
        <taxon>Ascomycota</taxon>
        <taxon>Pezizomycotina</taxon>
        <taxon>Orbiliomycetes</taxon>
        <taxon>Orbiliales</taxon>
        <taxon>Orbiliaceae</taxon>
        <taxon>Orbilia</taxon>
    </lineage>
</organism>
<comment type="subcellular location">
    <subcellularLocation>
        <location evidence="2">Nucleus</location>
    </subcellularLocation>
</comment>
<evidence type="ECO:0000256" key="18">
    <source>
        <dbReference type="SAM" id="MobiDB-lite"/>
    </source>
</evidence>
<feature type="domain" description="BRCT" evidence="20">
    <location>
        <begin position="695"/>
        <end position="782"/>
    </location>
</feature>
<evidence type="ECO:0000256" key="15">
    <source>
        <dbReference type="ARBA" id="ARBA00043870"/>
    </source>
</evidence>
<dbReference type="InterPro" id="IPR012310">
    <property type="entry name" value="DNA_ligase_ATP-dep_cent"/>
</dbReference>
<dbReference type="CDD" id="cd07968">
    <property type="entry name" value="OBF_DNA_ligase_IV"/>
    <property type="match status" value="1"/>
</dbReference>
<dbReference type="FunFam" id="3.30.470.30:FF:000013">
    <property type="entry name" value="DNA ligase"/>
    <property type="match status" value="1"/>
</dbReference>
<dbReference type="Pfam" id="PF04679">
    <property type="entry name" value="DNA_ligase_A_C"/>
    <property type="match status" value="1"/>
</dbReference>
<evidence type="ECO:0000256" key="1">
    <source>
        <dbReference type="ARBA" id="ARBA00001946"/>
    </source>
</evidence>
<dbReference type="InterPro" id="IPR036599">
    <property type="entry name" value="DNA_ligase_N_sf"/>
</dbReference>
<comment type="catalytic activity">
    <reaction evidence="14 16">
        <text>ATP + (deoxyribonucleotide)n-3'-hydroxyl + 5'-phospho-(deoxyribonucleotide)m = (deoxyribonucleotide)n+m + AMP + diphosphate.</text>
        <dbReference type="EC" id="6.5.1.1"/>
    </reaction>
</comment>
<keyword evidence="8 16" id="KW-0227">DNA damage</keyword>
<dbReference type="AlphaFoldDB" id="A0AAV9UY48"/>
<dbReference type="InterPro" id="IPR012309">
    <property type="entry name" value="DNA_ligase_ATP-dep_C"/>
</dbReference>
<dbReference type="Gene3D" id="2.40.50.140">
    <property type="entry name" value="Nucleic acid-binding proteins"/>
    <property type="match status" value="1"/>
</dbReference>
<dbReference type="PROSITE" id="PS00697">
    <property type="entry name" value="DNA_LIGASE_A1"/>
    <property type="match status" value="1"/>
</dbReference>
<evidence type="ECO:0000256" key="8">
    <source>
        <dbReference type="ARBA" id="ARBA00022763"/>
    </source>
</evidence>
<keyword evidence="4 16" id="KW-0436">Ligase</keyword>
<evidence type="ECO:0000256" key="5">
    <source>
        <dbReference type="ARBA" id="ARBA00022723"/>
    </source>
</evidence>
<feature type="domain" description="BRCT" evidence="20">
    <location>
        <begin position="907"/>
        <end position="978"/>
    </location>
</feature>
<dbReference type="GO" id="GO:0005524">
    <property type="term" value="F:ATP binding"/>
    <property type="evidence" value="ECO:0007669"/>
    <property type="project" value="UniProtKB-KW"/>
</dbReference>
<protein>
    <recommendedName>
        <fullName evidence="16">DNA ligase</fullName>
        <ecNumber evidence="16">6.5.1.1</ecNumber>
    </recommendedName>
</protein>
<dbReference type="Pfam" id="PF16589">
    <property type="entry name" value="BRCT_2"/>
    <property type="match status" value="1"/>
</dbReference>
<evidence type="ECO:0000256" key="4">
    <source>
        <dbReference type="ARBA" id="ARBA00022598"/>
    </source>
</evidence>
<evidence type="ECO:0000256" key="10">
    <source>
        <dbReference type="ARBA" id="ARBA00022842"/>
    </source>
</evidence>
<dbReference type="GO" id="GO:0003677">
    <property type="term" value="F:DNA binding"/>
    <property type="evidence" value="ECO:0007669"/>
    <property type="project" value="InterPro"/>
</dbReference>
<gene>
    <name evidence="21" type="primary">LIG4</name>
    <name evidence="21" type="ORF">TWF696_006263</name>
</gene>
<evidence type="ECO:0000313" key="21">
    <source>
        <dbReference type="EMBL" id="KAK6350014.1"/>
    </source>
</evidence>
<dbReference type="PANTHER" id="PTHR45997">
    <property type="entry name" value="DNA LIGASE 4"/>
    <property type="match status" value="1"/>
</dbReference>
<feature type="domain" description="ATP-dependent DNA ligase family profile" evidence="19">
    <location>
        <begin position="416"/>
        <end position="541"/>
    </location>
</feature>
<dbReference type="Gene3D" id="3.40.50.10190">
    <property type="entry name" value="BRCT domain"/>
    <property type="match status" value="2"/>
</dbReference>
<dbReference type="PROSITE" id="PS50172">
    <property type="entry name" value="BRCT"/>
    <property type="match status" value="2"/>
</dbReference>
<evidence type="ECO:0000256" key="14">
    <source>
        <dbReference type="ARBA" id="ARBA00034003"/>
    </source>
</evidence>
<keyword evidence="13" id="KW-0539">Nucleus</keyword>
<keyword evidence="11 16" id="KW-0233">DNA recombination</keyword>
<dbReference type="SUPFAM" id="SSF52113">
    <property type="entry name" value="BRCT domain"/>
    <property type="match status" value="2"/>
</dbReference>
<evidence type="ECO:0000259" key="19">
    <source>
        <dbReference type="PROSITE" id="PS50160"/>
    </source>
</evidence>
<feature type="compositionally biased region" description="Basic and acidic residues" evidence="18">
    <location>
        <begin position="18"/>
        <end position="34"/>
    </location>
</feature>